<comment type="caution">
    <text evidence="9">The sequence shown here is derived from an EMBL/GenBank/DDBJ whole genome shotgun (WGS) entry which is preliminary data.</text>
</comment>
<dbReference type="NCBIfam" id="NF009364">
    <property type="entry name" value="PRK12721.1"/>
    <property type="match status" value="1"/>
</dbReference>
<evidence type="ECO:0000256" key="2">
    <source>
        <dbReference type="ARBA" id="ARBA00010690"/>
    </source>
</evidence>
<gene>
    <name evidence="9" type="primary">yscU</name>
    <name evidence="9" type="ORF">LMG21510_00787</name>
</gene>
<name>A0ABM8WJM0_9BURK</name>
<feature type="compositionally biased region" description="Acidic residues" evidence="7">
    <location>
        <begin position="348"/>
        <end position="358"/>
    </location>
</feature>
<evidence type="ECO:0000256" key="5">
    <source>
        <dbReference type="ARBA" id="ARBA00022989"/>
    </source>
</evidence>
<protein>
    <submittedName>
        <fullName evidence="9">Yop proteins translocation protein U</fullName>
    </submittedName>
</protein>
<feature type="region of interest" description="Disordered" evidence="7">
    <location>
        <begin position="348"/>
        <end position="382"/>
    </location>
</feature>
<dbReference type="PANTHER" id="PTHR30531:SF6">
    <property type="entry name" value="SECRETION SYSTEM APPARATUS PROTEIN SSAU"/>
    <property type="match status" value="1"/>
</dbReference>
<proteinExistence type="inferred from homology"/>
<dbReference type="RefSeq" id="WP_224039787.1">
    <property type="nucleotide sequence ID" value="NZ_CAJZAH010000001.1"/>
</dbReference>
<feature type="transmembrane region" description="Helical" evidence="8">
    <location>
        <begin position="181"/>
        <end position="204"/>
    </location>
</feature>
<feature type="transmembrane region" description="Helical" evidence="8">
    <location>
        <begin position="143"/>
        <end position="161"/>
    </location>
</feature>
<dbReference type="InterPro" id="IPR006135">
    <property type="entry name" value="T3SS_substrate_exporter"/>
</dbReference>
<dbReference type="InterPro" id="IPR006307">
    <property type="entry name" value="BsaZ-like"/>
</dbReference>
<keyword evidence="10" id="KW-1185">Reference proteome</keyword>
<dbReference type="Proteomes" id="UP000721236">
    <property type="component" value="Unassembled WGS sequence"/>
</dbReference>
<dbReference type="Gene3D" id="3.40.1690.10">
    <property type="entry name" value="secretion proteins EscU"/>
    <property type="match status" value="1"/>
</dbReference>
<evidence type="ECO:0000256" key="6">
    <source>
        <dbReference type="ARBA" id="ARBA00023136"/>
    </source>
</evidence>
<accession>A0ABM8WJM0</accession>
<dbReference type="PANTHER" id="PTHR30531">
    <property type="entry name" value="FLAGELLAR BIOSYNTHETIC PROTEIN FLHB"/>
    <property type="match status" value="1"/>
</dbReference>
<comment type="similarity">
    <text evidence="2">Belongs to the type III secretion exporter family.</text>
</comment>
<feature type="transmembrane region" description="Helical" evidence="8">
    <location>
        <begin position="89"/>
        <end position="110"/>
    </location>
</feature>
<dbReference type="Pfam" id="PF01312">
    <property type="entry name" value="Bac_export_2"/>
    <property type="match status" value="1"/>
</dbReference>
<keyword evidence="3" id="KW-1003">Cell membrane</keyword>
<keyword evidence="5 8" id="KW-1133">Transmembrane helix</keyword>
<evidence type="ECO:0000256" key="3">
    <source>
        <dbReference type="ARBA" id="ARBA00022475"/>
    </source>
</evidence>
<evidence type="ECO:0000313" key="10">
    <source>
        <dbReference type="Proteomes" id="UP000721236"/>
    </source>
</evidence>
<dbReference type="InterPro" id="IPR029025">
    <property type="entry name" value="T3SS_substrate_exporter_C"/>
</dbReference>
<dbReference type="SUPFAM" id="SSF160544">
    <property type="entry name" value="EscU C-terminal domain-like"/>
    <property type="match status" value="1"/>
</dbReference>
<evidence type="ECO:0000313" key="9">
    <source>
        <dbReference type="EMBL" id="CAG9167591.1"/>
    </source>
</evidence>
<sequence length="382" mass="42709">MSEKTEQPTPKKLRDAREEGQIAKSVEVATGVQLAVLLGYFWWRGEDLLDTLEQMFELAIGSVNLPLDVAMDRIVTGTVSMTLYLLSPMAIVLAIATVAAVLAQVGPLFAPKFIHPKGDRISPLSNFKQLFSLRSVFEFGKSLIKVSLLSFTFYLLMKRYLNSFQFLSLCGIECGLRVTGVLIAWLWGILVLFYIGFAVADYAFQRRSLIKQLMMSRDEIMKEFKNTEGDPHIKHKRKEQHREIQSGSLASNVKRSTAMVRNPTHIAVCLYYVPGETPLPQVIEKGAEDRARQMVEIAEEAGVPMVEEVFVARTLFARTDVGDYIPAELFKPVADILNLVNELREAEEDLDIEADGTWEADAPAPADDRPPPGSDAPTTDQR</sequence>
<dbReference type="PRINTS" id="PR00950">
    <property type="entry name" value="TYPE3IMSPROT"/>
</dbReference>
<keyword evidence="6 8" id="KW-0472">Membrane</keyword>
<dbReference type="EMBL" id="CAJZAH010000001">
    <property type="protein sequence ID" value="CAG9167591.1"/>
    <property type="molecule type" value="Genomic_DNA"/>
</dbReference>
<evidence type="ECO:0000256" key="4">
    <source>
        <dbReference type="ARBA" id="ARBA00022692"/>
    </source>
</evidence>
<evidence type="ECO:0000256" key="7">
    <source>
        <dbReference type="SAM" id="MobiDB-lite"/>
    </source>
</evidence>
<reference evidence="9 10" key="1">
    <citation type="submission" date="2021-08" db="EMBL/GenBank/DDBJ databases">
        <authorList>
            <person name="Peeters C."/>
        </authorList>
    </citation>
    <scope>NUCLEOTIDE SEQUENCE [LARGE SCALE GENOMIC DNA]</scope>
    <source>
        <strain evidence="9 10">LMG 21510</strain>
    </source>
</reference>
<comment type="subcellular location">
    <subcellularLocation>
        <location evidence="1">Cell membrane</location>
        <topology evidence="1">Multi-pass membrane protein</topology>
    </subcellularLocation>
</comment>
<dbReference type="NCBIfam" id="TIGR01404">
    <property type="entry name" value="FlhB_rel_III"/>
    <property type="match status" value="1"/>
</dbReference>
<keyword evidence="4 8" id="KW-0812">Transmembrane</keyword>
<evidence type="ECO:0000256" key="8">
    <source>
        <dbReference type="SAM" id="Phobius"/>
    </source>
</evidence>
<organism evidence="9 10">
    <name type="scientific">Cupriavidus respiraculi</name>
    <dbReference type="NCBI Taxonomy" id="195930"/>
    <lineage>
        <taxon>Bacteria</taxon>
        <taxon>Pseudomonadati</taxon>
        <taxon>Pseudomonadota</taxon>
        <taxon>Betaproteobacteria</taxon>
        <taxon>Burkholderiales</taxon>
        <taxon>Burkholderiaceae</taxon>
        <taxon>Cupriavidus</taxon>
    </lineage>
</organism>
<evidence type="ECO:0000256" key="1">
    <source>
        <dbReference type="ARBA" id="ARBA00004651"/>
    </source>
</evidence>